<dbReference type="Proteomes" id="UP000492821">
    <property type="component" value="Unassembled WGS sequence"/>
</dbReference>
<evidence type="ECO:0000313" key="2">
    <source>
        <dbReference type="WBParaSite" id="Pan_g13838.t1"/>
    </source>
</evidence>
<name>A0A7E4UWY5_PANRE</name>
<dbReference type="AlphaFoldDB" id="A0A7E4UWY5"/>
<keyword evidence="1" id="KW-1185">Reference proteome</keyword>
<dbReference type="WBParaSite" id="Pan_g13838.t1">
    <property type="protein sequence ID" value="Pan_g13838.t1"/>
    <property type="gene ID" value="Pan_g13838"/>
</dbReference>
<accession>A0A7E4UWY5</accession>
<organism evidence="1 2">
    <name type="scientific">Panagrellus redivivus</name>
    <name type="common">Microworm</name>
    <dbReference type="NCBI Taxonomy" id="6233"/>
    <lineage>
        <taxon>Eukaryota</taxon>
        <taxon>Metazoa</taxon>
        <taxon>Ecdysozoa</taxon>
        <taxon>Nematoda</taxon>
        <taxon>Chromadorea</taxon>
        <taxon>Rhabditida</taxon>
        <taxon>Tylenchina</taxon>
        <taxon>Panagrolaimomorpha</taxon>
        <taxon>Panagrolaimoidea</taxon>
        <taxon>Panagrolaimidae</taxon>
        <taxon>Panagrellus</taxon>
    </lineage>
</organism>
<reference evidence="1" key="1">
    <citation type="journal article" date="2013" name="Genetics">
        <title>The draft genome and transcriptome of Panagrellus redivivus are shaped by the harsh demands of a free-living lifestyle.</title>
        <authorList>
            <person name="Srinivasan J."/>
            <person name="Dillman A.R."/>
            <person name="Macchietto M.G."/>
            <person name="Heikkinen L."/>
            <person name="Lakso M."/>
            <person name="Fracchia K.M."/>
            <person name="Antoshechkin I."/>
            <person name="Mortazavi A."/>
            <person name="Wong G."/>
            <person name="Sternberg P.W."/>
        </authorList>
    </citation>
    <scope>NUCLEOTIDE SEQUENCE [LARGE SCALE GENOMIC DNA]</scope>
    <source>
        <strain evidence="1">MT8872</strain>
    </source>
</reference>
<reference evidence="2" key="2">
    <citation type="submission" date="2020-10" db="UniProtKB">
        <authorList>
            <consortium name="WormBaseParasite"/>
        </authorList>
    </citation>
    <scope>IDENTIFICATION</scope>
</reference>
<proteinExistence type="predicted"/>
<evidence type="ECO:0000313" key="1">
    <source>
        <dbReference type="Proteomes" id="UP000492821"/>
    </source>
</evidence>
<sequence length="74" mass="8791">MVIHENNVAYEWFLMHWQQAVQGRTSDWGQLLHHVVFAHNTSIYEATEEVLFLIGAEKANNCYLFYHCHRRQTG</sequence>
<protein>
    <submittedName>
        <fullName evidence="2">Glucosamine--fructose-6-phosphate aminotransferase</fullName>
    </submittedName>
</protein>